<dbReference type="AlphaFoldDB" id="A0A084IQI2"/>
<dbReference type="InterPro" id="IPR009075">
    <property type="entry name" value="AcylCo_DH/oxidase_C"/>
</dbReference>
<dbReference type="InterPro" id="IPR006091">
    <property type="entry name" value="Acyl-CoA_Oxase/DH_mid-dom"/>
</dbReference>
<protein>
    <recommendedName>
        <fullName evidence="6">Acyl-coenzyme A dehydrogenase</fullName>
        <ecNumber evidence="4">1.3.8.7</ecNumber>
        <ecNumber evidence="5">1.3.8.8</ecNumber>
    </recommendedName>
</protein>
<evidence type="ECO:0000256" key="7">
    <source>
        <dbReference type="ARBA" id="ARBA00022630"/>
    </source>
</evidence>
<evidence type="ECO:0000256" key="12">
    <source>
        <dbReference type="SAM" id="MobiDB-lite"/>
    </source>
</evidence>
<dbReference type="GO" id="GO:0005737">
    <property type="term" value="C:cytoplasm"/>
    <property type="evidence" value="ECO:0007669"/>
    <property type="project" value="TreeGrafter"/>
</dbReference>
<feature type="domain" description="Acyl-CoA dehydrogenase C-terminal bacterial-type" evidence="16">
    <location>
        <begin position="443"/>
        <end position="726"/>
    </location>
</feature>
<gene>
    <name evidence="17" type="primary">fadE</name>
    <name evidence="17" type="ORF">C41B8_02512</name>
</gene>
<dbReference type="eggNOG" id="COG1960">
    <property type="taxonomic scope" value="Bacteria"/>
</dbReference>
<dbReference type="NCBIfam" id="NF007000">
    <property type="entry name" value="PRK09463.1"/>
    <property type="match status" value="1"/>
</dbReference>
<dbReference type="PATRIC" id="fig|1304275.5.peg.509"/>
<dbReference type="InterPro" id="IPR015396">
    <property type="entry name" value="FadE_C"/>
</dbReference>
<dbReference type="Gene3D" id="2.40.110.10">
    <property type="entry name" value="Butyryl-CoA Dehydrogenase, subunit A, domain 2"/>
    <property type="match status" value="1"/>
</dbReference>
<comment type="pathway">
    <text evidence="2">Lipid metabolism; fatty acid beta-oxidation.</text>
</comment>
<dbReference type="Proteomes" id="UP000028302">
    <property type="component" value="Unassembled WGS sequence"/>
</dbReference>
<accession>A0A084IQI2</accession>
<evidence type="ECO:0000259" key="15">
    <source>
        <dbReference type="Pfam" id="PF02771"/>
    </source>
</evidence>
<proteinExistence type="inferred from homology"/>
<dbReference type="InterPro" id="IPR036250">
    <property type="entry name" value="AcylCo_DH-like_C"/>
</dbReference>
<dbReference type="GO" id="GO:0050660">
    <property type="term" value="F:flavin adenine dinucleotide binding"/>
    <property type="evidence" value="ECO:0007669"/>
    <property type="project" value="InterPro"/>
</dbReference>
<dbReference type="UniPathway" id="UPA00659"/>
<comment type="cofactor">
    <cofactor evidence="1">
        <name>FAD</name>
        <dbReference type="ChEBI" id="CHEBI:57692"/>
    </cofactor>
</comment>
<dbReference type="InterPro" id="IPR046373">
    <property type="entry name" value="Acyl-CoA_Oxase/DH_mid-dom_sf"/>
</dbReference>
<keyword evidence="18" id="KW-1185">Reference proteome</keyword>
<dbReference type="SUPFAM" id="SSF56645">
    <property type="entry name" value="Acyl-CoA dehydrogenase NM domain-like"/>
    <property type="match status" value="1"/>
</dbReference>
<dbReference type="PANTHER" id="PTHR48083:SF33">
    <property type="entry name" value="ACYL-COENZYME A DEHYDROGENASE"/>
    <property type="match status" value="1"/>
</dbReference>
<keyword evidence="7" id="KW-0285">Flavoprotein</keyword>
<evidence type="ECO:0000313" key="18">
    <source>
        <dbReference type="Proteomes" id="UP000028302"/>
    </source>
</evidence>
<dbReference type="InterPro" id="IPR009100">
    <property type="entry name" value="AcylCoA_DH/oxidase_NM_dom_sf"/>
</dbReference>
<evidence type="ECO:0000256" key="2">
    <source>
        <dbReference type="ARBA" id="ARBA00005005"/>
    </source>
</evidence>
<evidence type="ECO:0000259" key="13">
    <source>
        <dbReference type="Pfam" id="PF00441"/>
    </source>
</evidence>
<evidence type="ECO:0000256" key="9">
    <source>
        <dbReference type="ARBA" id="ARBA00023002"/>
    </source>
</evidence>
<dbReference type="GO" id="GO:0070991">
    <property type="term" value="F:medium-chain fatty acyl-CoA dehydrogenase activity"/>
    <property type="evidence" value="ECO:0007669"/>
    <property type="project" value="UniProtKB-EC"/>
</dbReference>
<keyword evidence="8" id="KW-0274">FAD</keyword>
<evidence type="ECO:0000256" key="3">
    <source>
        <dbReference type="ARBA" id="ARBA00009347"/>
    </source>
</evidence>
<dbReference type="EC" id="1.3.8.7" evidence="4"/>
<sequence length="759" mass="82170">MFSMILNKLDKAKVLPRISDTERQALNAGSVWIDGQLFSGNPDFHSMMQEAYPALSDEEQAFLDGPVEELLHRVDRWELRNTRRVPEEIWAFLRDHGFFGLIIPKEYGGSGFSTLGRSAVMMKTAQLGPVGTIVVIPNTLGAAELLMGYGTEAQKSHYLPRLATGELVPCFGLTEPTAGSDAASIRAEGEVFKSDDGEIKLRLNFSKRYITLAPVANLVSLACQLHDPDNLLGRGEHPGITVVLLEKGTKGLHLGDHHLPIGPFDNGPIHGEDVVVPADNIIGGPEQAGQGWRMLMEQLGGGRAVSLPAGGVASAKSAAAAVGPYSMVREQFGIPIGWMEGVTAKVARSAALAYVLESSRIYVCAGVDAGHHPPVISAILKQQTTELGQQLLIDGMDVMAGAGVMQGPNNILGSGYISAPVSVTVEGANILTRTLMIFGQGAVRCHPYALDTLGALENKDVPAFRKAILGWMGHSIANFGRGIVRGITRGATVRSPVSDETARYFKKLGWASTRFAFLTDLAMFCVGGKLKQRGQLSGRFADALSWMVFGVTTLRRFHAEGARKEDLPVVHWALQYCLLEIQRAFEGIYANFDTPVVGWLLRYPGRFFLKINPLSSGPSDAEDRRVAAAIQTPGEQYQRIALGGLGSPRDDEPGMGRLLHAWRLISEVAEPSMRVKKAMRRGQIKATSVIEALDTAVAEGLVSDAEAERIRAAETARLEAIQVDVFDKDEYYRDSLSRGDANRPATEADHQSLARAANE</sequence>
<dbReference type="OrthoDB" id="9802447at2"/>
<feature type="domain" description="Acyl-CoA dehydrogenase/oxidase C-terminal" evidence="13">
    <location>
        <begin position="289"/>
        <end position="429"/>
    </location>
</feature>
<dbReference type="Pfam" id="PF02770">
    <property type="entry name" value="Acyl-CoA_dh_M"/>
    <property type="match status" value="1"/>
</dbReference>
<evidence type="ECO:0000259" key="16">
    <source>
        <dbReference type="Pfam" id="PF09317"/>
    </source>
</evidence>
<dbReference type="GO" id="GO:0033539">
    <property type="term" value="P:fatty acid beta-oxidation using acyl-CoA dehydrogenase"/>
    <property type="evidence" value="ECO:0007669"/>
    <property type="project" value="InterPro"/>
</dbReference>
<dbReference type="RefSeq" id="WP_051882826.1">
    <property type="nucleotide sequence ID" value="NZ_APNK01000002.1"/>
</dbReference>
<feature type="region of interest" description="Disordered" evidence="12">
    <location>
        <begin position="735"/>
        <end position="759"/>
    </location>
</feature>
<dbReference type="Pfam" id="PF09317">
    <property type="entry name" value="ACDH_C"/>
    <property type="match status" value="1"/>
</dbReference>
<keyword evidence="9" id="KW-0560">Oxidoreductase</keyword>
<dbReference type="EMBL" id="APNK01000002">
    <property type="protein sequence ID" value="KEZ78966.1"/>
    <property type="molecule type" value="Genomic_DNA"/>
</dbReference>
<evidence type="ECO:0000256" key="1">
    <source>
        <dbReference type="ARBA" id="ARBA00001974"/>
    </source>
</evidence>
<dbReference type="Pfam" id="PF00441">
    <property type="entry name" value="Acyl-CoA_dh_1"/>
    <property type="match status" value="1"/>
</dbReference>
<evidence type="ECO:0000256" key="6">
    <source>
        <dbReference type="ARBA" id="ARBA00020144"/>
    </source>
</evidence>
<feature type="domain" description="Acyl-CoA oxidase/dehydrogenase middle" evidence="14">
    <location>
        <begin position="170"/>
        <end position="263"/>
    </location>
</feature>
<dbReference type="Gene3D" id="1.20.140.10">
    <property type="entry name" value="Butyryl-CoA Dehydrogenase, subunit A, domain 3"/>
    <property type="match status" value="1"/>
</dbReference>
<feature type="domain" description="Acyl-CoA dehydrogenase/oxidase N-terminal" evidence="15">
    <location>
        <begin position="68"/>
        <end position="166"/>
    </location>
</feature>
<evidence type="ECO:0000256" key="4">
    <source>
        <dbReference type="ARBA" id="ARBA00012033"/>
    </source>
</evidence>
<dbReference type="NCBIfam" id="NF009586">
    <property type="entry name" value="PRK13026.1"/>
    <property type="match status" value="1"/>
</dbReference>
<name>A0A084IQI2_SALHC</name>
<dbReference type="Pfam" id="PF02771">
    <property type="entry name" value="Acyl-CoA_dh_N"/>
    <property type="match status" value="1"/>
</dbReference>
<comment type="catalytic activity">
    <reaction evidence="11">
        <text>a long-chain 2,3-saturated fatty acyl-CoA + oxidized [electron-transfer flavoprotein] + H(+) = a long-chain (2E)-enoyl-CoA + reduced [electron-transfer flavoprotein]</text>
        <dbReference type="Rhea" id="RHEA:17721"/>
        <dbReference type="Rhea" id="RHEA-COMP:10685"/>
        <dbReference type="Rhea" id="RHEA-COMP:10686"/>
        <dbReference type="ChEBI" id="CHEBI:15378"/>
        <dbReference type="ChEBI" id="CHEBI:57692"/>
        <dbReference type="ChEBI" id="CHEBI:58307"/>
        <dbReference type="ChEBI" id="CHEBI:83721"/>
        <dbReference type="ChEBI" id="CHEBI:83727"/>
        <dbReference type="EC" id="1.3.8.8"/>
    </reaction>
</comment>
<evidence type="ECO:0000256" key="10">
    <source>
        <dbReference type="ARBA" id="ARBA00047882"/>
    </source>
</evidence>
<dbReference type="InterPro" id="IPR013786">
    <property type="entry name" value="AcylCoA_DH/ox_N"/>
</dbReference>
<dbReference type="GO" id="GO:0004466">
    <property type="term" value="F:long-chain fatty acyl-CoA dehydrogenase activity"/>
    <property type="evidence" value="ECO:0007669"/>
    <property type="project" value="UniProtKB-EC"/>
</dbReference>
<dbReference type="STRING" id="1304275.C41B8_02512"/>
<reference evidence="17 18" key="1">
    <citation type="submission" date="2013-03" db="EMBL/GenBank/DDBJ databases">
        <title>Salinisphaera hydrothermalis C41B8 Genome Sequencing.</title>
        <authorList>
            <person name="Li C."/>
            <person name="Lai Q."/>
            <person name="Shao Z."/>
        </authorList>
    </citation>
    <scope>NUCLEOTIDE SEQUENCE [LARGE SCALE GENOMIC DNA]</scope>
    <source>
        <strain evidence="17 18">C41B8</strain>
    </source>
</reference>
<dbReference type="EC" id="1.3.8.8" evidence="5"/>
<dbReference type="SUPFAM" id="SSF47203">
    <property type="entry name" value="Acyl-CoA dehydrogenase C-terminal domain-like"/>
    <property type="match status" value="1"/>
</dbReference>
<evidence type="ECO:0000256" key="8">
    <source>
        <dbReference type="ARBA" id="ARBA00022827"/>
    </source>
</evidence>
<organism evidence="17 18">
    <name type="scientific">Salinisphaera hydrothermalis (strain C41B8)</name>
    <dbReference type="NCBI Taxonomy" id="1304275"/>
    <lineage>
        <taxon>Bacteria</taxon>
        <taxon>Pseudomonadati</taxon>
        <taxon>Pseudomonadota</taxon>
        <taxon>Gammaproteobacteria</taxon>
        <taxon>Salinisphaerales</taxon>
        <taxon>Salinisphaeraceae</taxon>
        <taxon>Salinisphaera</taxon>
    </lineage>
</organism>
<comment type="caution">
    <text evidence="17">The sequence shown here is derived from an EMBL/GenBank/DDBJ whole genome shotgun (WGS) entry which is preliminary data.</text>
</comment>
<dbReference type="InterPro" id="IPR037069">
    <property type="entry name" value="AcylCoA_DH/ox_N_sf"/>
</dbReference>
<evidence type="ECO:0000256" key="11">
    <source>
        <dbReference type="ARBA" id="ARBA00049247"/>
    </source>
</evidence>
<dbReference type="PROSITE" id="PS00072">
    <property type="entry name" value="ACYL_COA_DH_1"/>
    <property type="match status" value="1"/>
</dbReference>
<comment type="catalytic activity">
    <reaction evidence="10">
        <text>a medium-chain 2,3-saturated fatty acyl-CoA + oxidized [electron-transfer flavoprotein] + H(+) = a medium-chain (2E)-enoyl-CoA + reduced [electron-transfer flavoprotein]</text>
        <dbReference type="Rhea" id="RHEA:14477"/>
        <dbReference type="Rhea" id="RHEA-COMP:10685"/>
        <dbReference type="Rhea" id="RHEA-COMP:10686"/>
        <dbReference type="ChEBI" id="CHEBI:15378"/>
        <dbReference type="ChEBI" id="CHEBI:57692"/>
        <dbReference type="ChEBI" id="CHEBI:58307"/>
        <dbReference type="ChEBI" id="CHEBI:83723"/>
        <dbReference type="ChEBI" id="CHEBI:83726"/>
        <dbReference type="EC" id="1.3.8.7"/>
    </reaction>
</comment>
<dbReference type="InterPro" id="IPR050741">
    <property type="entry name" value="Acyl-CoA_dehydrogenase"/>
</dbReference>
<dbReference type="Gene3D" id="1.10.540.10">
    <property type="entry name" value="Acyl-CoA dehydrogenase/oxidase, N-terminal domain"/>
    <property type="match status" value="1"/>
</dbReference>
<evidence type="ECO:0000256" key="5">
    <source>
        <dbReference type="ARBA" id="ARBA00012040"/>
    </source>
</evidence>
<comment type="similarity">
    <text evidence="3">Belongs to the acyl-CoA dehydrogenase family.</text>
</comment>
<evidence type="ECO:0000313" key="17">
    <source>
        <dbReference type="EMBL" id="KEZ78966.1"/>
    </source>
</evidence>
<dbReference type="InterPro" id="IPR006089">
    <property type="entry name" value="Acyl-CoA_DH_CS"/>
</dbReference>
<dbReference type="PANTHER" id="PTHR48083">
    <property type="entry name" value="MEDIUM-CHAIN SPECIFIC ACYL-COA DEHYDROGENASE, MITOCHONDRIAL-RELATED"/>
    <property type="match status" value="1"/>
</dbReference>
<evidence type="ECO:0000259" key="14">
    <source>
        <dbReference type="Pfam" id="PF02770"/>
    </source>
</evidence>